<dbReference type="NCBIfam" id="TIGR00229">
    <property type="entry name" value="sensory_box"/>
    <property type="match status" value="1"/>
</dbReference>
<dbReference type="CDD" id="cd00082">
    <property type="entry name" value="HisKA"/>
    <property type="match status" value="1"/>
</dbReference>
<keyword evidence="17" id="KW-1185">Reference proteome</keyword>
<dbReference type="PROSITE" id="PS50113">
    <property type="entry name" value="PAC"/>
    <property type="match status" value="1"/>
</dbReference>
<dbReference type="Pfam" id="PF02518">
    <property type="entry name" value="HATPase_c"/>
    <property type="match status" value="1"/>
</dbReference>
<evidence type="ECO:0000256" key="11">
    <source>
        <dbReference type="ARBA" id="ARBA00023012"/>
    </source>
</evidence>
<evidence type="ECO:0000259" key="15">
    <source>
        <dbReference type="PROSITE" id="PS50113"/>
    </source>
</evidence>
<dbReference type="InterPro" id="IPR005467">
    <property type="entry name" value="His_kinase_dom"/>
</dbReference>
<dbReference type="PROSITE" id="PS50109">
    <property type="entry name" value="HIS_KIN"/>
    <property type="match status" value="1"/>
</dbReference>
<evidence type="ECO:0000256" key="10">
    <source>
        <dbReference type="ARBA" id="ARBA00022989"/>
    </source>
</evidence>
<dbReference type="PANTHER" id="PTHR42878:SF7">
    <property type="entry name" value="SENSOR HISTIDINE KINASE GLRK"/>
    <property type="match status" value="1"/>
</dbReference>
<proteinExistence type="predicted"/>
<dbReference type="PRINTS" id="PR00344">
    <property type="entry name" value="BCTRLSENSOR"/>
</dbReference>
<dbReference type="SMART" id="SM00065">
    <property type="entry name" value="GAF"/>
    <property type="match status" value="2"/>
</dbReference>
<keyword evidence="10" id="KW-1133">Transmembrane helix</keyword>
<protein>
    <recommendedName>
        <fullName evidence="3">histidine kinase</fullName>
        <ecNumber evidence="3">2.7.13.3</ecNumber>
    </recommendedName>
</protein>
<evidence type="ECO:0000256" key="4">
    <source>
        <dbReference type="ARBA" id="ARBA00022553"/>
    </source>
</evidence>
<dbReference type="SUPFAM" id="SSF55874">
    <property type="entry name" value="ATPase domain of HSP90 chaperone/DNA topoisomerase II/histidine kinase"/>
    <property type="match status" value="1"/>
</dbReference>
<evidence type="ECO:0000256" key="7">
    <source>
        <dbReference type="ARBA" id="ARBA00022741"/>
    </source>
</evidence>
<feature type="domain" description="PAC" evidence="15">
    <location>
        <begin position="582"/>
        <end position="636"/>
    </location>
</feature>
<evidence type="ECO:0000256" key="1">
    <source>
        <dbReference type="ARBA" id="ARBA00000085"/>
    </source>
</evidence>
<dbReference type="PROSITE" id="PS50112">
    <property type="entry name" value="PAS"/>
    <property type="match status" value="1"/>
</dbReference>
<accession>A0ABY9WI88</accession>
<dbReference type="InterPro" id="IPR004358">
    <property type="entry name" value="Sig_transdc_His_kin-like_C"/>
</dbReference>
<dbReference type="Gene3D" id="1.10.287.130">
    <property type="match status" value="1"/>
</dbReference>
<dbReference type="Pfam" id="PF00512">
    <property type="entry name" value="HisKA"/>
    <property type="match status" value="1"/>
</dbReference>
<dbReference type="InterPro" id="IPR000014">
    <property type="entry name" value="PAS"/>
</dbReference>
<keyword evidence="12" id="KW-0472">Membrane</keyword>
<dbReference type="SUPFAM" id="SSF55785">
    <property type="entry name" value="PYP-like sensor domain (PAS domain)"/>
    <property type="match status" value="1"/>
</dbReference>
<keyword evidence="7" id="KW-0547">Nucleotide-binding</keyword>
<dbReference type="SMART" id="SM00387">
    <property type="entry name" value="HATPase_c"/>
    <property type="match status" value="1"/>
</dbReference>
<reference evidence="16 17" key="1">
    <citation type="submission" date="2019-08" db="EMBL/GenBank/DDBJ databases">
        <title>Archangium and Cystobacter genomes.</title>
        <authorList>
            <person name="Chen I.-C.K."/>
            <person name="Wielgoss S."/>
        </authorList>
    </citation>
    <scope>NUCLEOTIDE SEQUENCE [LARGE SCALE GENOMIC DNA]</scope>
    <source>
        <strain evidence="16 17">Cbm 6</strain>
    </source>
</reference>
<dbReference type="InterPro" id="IPR036097">
    <property type="entry name" value="HisK_dim/P_sf"/>
</dbReference>
<feature type="domain" description="Histidine kinase" evidence="13">
    <location>
        <begin position="647"/>
        <end position="863"/>
    </location>
</feature>
<organism evidence="16 17">
    <name type="scientific">Archangium minus</name>
    <dbReference type="NCBI Taxonomy" id="83450"/>
    <lineage>
        <taxon>Bacteria</taxon>
        <taxon>Pseudomonadati</taxon>
        <taxon>Myxococcota</taxon>
        <taxon>Myxococcia</taxon>
        <taxon>Myxococcales</taxon>
        <taxon>Cystobacterineae</taxon>
        <taxon>Archangiaceae</taxon>
        <taxon>Archangium</taxon>
    </lineage>
</organism>
<dbReference type="InterPro" id="IPR036890">
    <property type="entry name" value="HATPase_C_sf"/>
</dbReference>
<evidence type="ECO:0000259" key="14">
    <source>
        <dbReference type="PROSITE" id="PS50112"/>
    </source>
</evidence>
<evidence type="ECO:0000256" key="5">
    <source>
        <dbReference type="ARBA" id="ARBA00022679"/>
    </source>
</evidence>
<keyword evidence="9" id="KW-0067">ATP-binding</keyword>
<evidence type="ECO:0000256" key="6">
    <source>
        <dbReference type="ARBA" id="ARBA00022692"/>
    </source>
</evidence>
<dbReference type="RefSeq" id="WP_395813332.1">
    <property type="nucleotide sequence ID" value="NZ_CP043494.1"/>
</dbReference>
<dbReference type="SUPFAM" id="SSF55781">
    <property type="entry name" value="GAF domain-like"/>
    <property type="match status" value="2"/>
</dbReference>
<keyword evidence="8" id="KW-0418">Kinase</keyword>
<comment type="subcellular location">
    <subcellularLocation>
        <location evidence="2">Membrane</location>
        <topology evidence="2">Multi-pass membrane protein</topology>
    </subcellularLocation>
</comment>
<dbReference type="InterPro" id="IPR050351">
    <property type="entry name" value="BphY/WalK/GraS-like"/>
</dbReference>
<dbReference type="Gene3D" id="3.30.450.20">
    <property type="entry name" value="PAS domain"/>
    <property type="match status" value="1"/>
</dbReference>
<dbReference type="EC" id="2.7.13.3" evidence="3"/>
<name>A0ABY9WI88_9BACT</name>
<sequence>MSQRELESQGRTRLCDFIRENQPHILAEWEQEVRACASPQGLSRPRLLDHLPEMLDKVAALVETIHTGEHETLDQLPERHALERLEVGYDLEQVAHEYALLRACVLRRYEAHAEQVGVGELAVMLREVRCFNQMFDEAVSAAVSCYARTRERTLVALDRLSEAALGTEDLDTFLPRLLRIILECTGSVDAVTLLLREGDMLWERAAVGIAEGAACGFHLKVGEGFAGLIASERRPLEVRSAATDPLVKSPTLRARGTRALYGVPLLHEDEVIGVAHMGSLTAFEFSNEDKLLFRTMVSRATGLIVQAQLATRERQAREESERVLARIRAQEVRTARLQEVTDALSRVLTTDEAARVVVEKTVRALGAAGGSMGLLSPDGRYFEMRVNTDYPEEVTRHWVRFPADAPVMFSQAVRTRAPVLYETREAFLADYPQWAEDPAMQHYNAFATLPLLVEGRALGALGLSFHERHTFSKEERDYLLVLAGQCAQALERGRLYDAEQQARAESQLALARLNLLMNTAPVGLGFWDTEMRYVRLSERLAEMNGLPVAEHLGRRVREVLPELAPTLEPLFRRVLETGQSLVDMEVTGETPSTPGVLHHWLVSYYPIRDVDGTNLGIGGVVVEITERKRAEEELRRAAEFRERFLGIVSHDLRNPLNAILLSANALIRAEGIPERQMKSIQRITTSAERMSRMIADLLDFTRGRLGGGIPVTPRPTHLSPLCRHVVDELEAGHPGRQLRLKAKGELQGEWDPDRLAQALGNLGANALDYSPEDTPVEFVLQQEEEEVRIDVHNQGPPIPPELLPHVFEPFRRGSEESTRQPSSGLGLGLYISQQIVQAHGGTLTVRSTDTEGTTFTVRLPRKSTPSRGSG</sequence>
<keyword evidence="4" id="KW-0597">Phosphoprotein</keyword>
<dbReference type="InterPro" id="IPR003661">
    <property type="entry name" value="HisK_dim/P_dom"/>
</dbReference>
<gene>
    <name evidence="16" type="ORF">F0U60_02005</name>
</gene>
<dbReference type="PANTHER" id="PTHR42878">
    <property type="entry name" value="TWO-COMPONENT HISTIDINE KINASE"/>
    <property type="match status" value="1"/>
</dbReference>
<dbReference type="Pfam" id="PF13185">
    <property type="entry name" value="GAF_2"/>
    <property type="match status" value="2"/>
</dbReference>
<dbReference type="InterPro" id="IPR035965">
    <property type="entry name" value="PAS-like_dom_sf"/>
</dbReference>
<comment type="catalytic activity">
    <reaction evidence="1">
        <text>ATP + protein L-histidine = ADP + protein N-phospho-L-histidine.</text>
        <dbReference type="EC" id="2.7.13.3"/>
    </reaction>
</comment>
<dbReference type="InterPro" id="IPR029016">
    <property type="entry name" value="GAF-like_dom_sf"/>
</dbReference>
<evidence type="ECO:0000256" key="9">
    <source>
        <dbReference type="ARBA" id="ARBA00022840"/>
    </source>
</evidence>
<evidence type="ECO:0000256" key="2">
    <source>
        <dbReference type="ARBA" id="ARBA00004141"/>
    </source>
</evidence>
<dbReference type="InterPro" id="IPR003594">
    <property type="entry name" value="HATPase_dom"/>
</dbReference>
<evidence type="ECO:0000256" key="3">
    <source>
        <dbReference type="ARBA" id="ARBA00012438"/>
    </source>
</evidence>
<keyword evidence="11" id="KW-0902">Two-component regulatory system</keyword>
<dbReference type="Gene3D" id="3.30.565.10">
    <property type="entry name" value="Histidine kinase-like ATPase, C-terminal domain"/>
    <property type="match status" value="1"/>
</dbReference>
<evidence type="ECO:0000259" key="13">
    <source>
        <dbReference type="PROSITE" id="PS50109"/>
    </source>
</evidence>
<evidence type="ECO:0000313" key="16">
    <source>
        <dbReference type="EMBL" id="WNG43003.1"/>
    </source>
</evidence>
<dbReference type="Gene3D" id="3.30.450.40">
    <property type="match status" value="2"/>
</dbReference>
<dbReference type="InterPro" id="IPR013656">
    <property type="entry name" value="PAS_4"/>
</dbReference>
<evidence type="ECO:0000313" key="17">
    <source>
        <dbReference type="Proteomes" id="UP001611383"/>
    </source>
</evidence>
<evidence type="ECO:0000256" key="12">
    <source>
        <dbReference type="ARBA" id="ARBA00023136"/>
    </source>
</evidence>
<dbReference type="EMBL" id="CP043494">
    <property type="protein sequence ID" value="WNG43003.1"/>
    <property type="molecule type" value="Genomic_DNA"/>
</dbReference>
<dbReference type="Proteomes" id="UP001611383">
    <property type="component" value="Chromosome"/>
</dbReference>
<feature type="domain" description="PAS" evidence="14">
    <location>
        <begin position="509"/>
        <end position="578"/>
    </location>
</feature>
<dbReference type="CDD" id="cd00075">
    <property type="entry name" value="HATPase"/>
    <property type="match status" value="1"/>
</dbReference>
<dbReference type="SUPFAM" id="SSF47384">
    <property type="entry name" value="Homodimeric domain of signal transducing histidine kinase"/>
    <property type="match status" value="1"/>
</dbReference>
<dbReference type="Pfam" id="PF08448">
    <property type="entry name" value="PAS_4"/>
    <property type="match status" value="1"/>
</dbReference>
<keyword evidence="6" id="KW-0812">Transmembrane</keyword>
<dbReference type="InterPro" id="IPR003018">
    <property type="entry name" value="GAF"/>
</dbReference>
<dbReference type="SMART" id="SM00388">
    <property type="entry name" value="HisKA"/>
    <property type="match status" value="1"/>
</dbReference>
<dbReference type="InterPro" id="IPR000700">
    <property type="entry name" value="PAS-assoc_C"/>
</dbReference>
<keyword evidence="5" id="KW-0808">Transferase</keyword>
<evidence type="ECO:0000256" key="8">
    <source>
        <dbReference type="ARBA" id="ARBA00022777"/>
    </source>
</evidence>